<name>A0A0C9TP48_SPHS4</name>
<dbReference type="InterPro" id="IPR057982">
    <property type="entry name" value="TPR_NAA35"/>
</dbReference>
<evidence type="ECO:0000259" key="4">
    <source>
        <dbReference type="Pfam" id="PF04112"/>
    </source>
</evidence>
<comment type="subcellular location">
    <subcellularLocation>
        <location evidence="1">Cytoplasm</location>
    </subcellularLocation>
</comment>
<feature type="domain" description="NAA35-like TPR repeats" evidence="5">
    <location>
        <begin position="425"/>
        <end position="533"/>
    </location>
</feature>
<evidence type="ECO:0000259" key="5">
    <source>
        <dbReference type="Pfam" id="PF25789"/>
    </source>
</evidence>
<accession>A0A0C9TP48</accession>
<proteinExistence type="inferred from homology"/>
<dbReference type="Pfam" id="PF25789">
    <property type="entry name" value="TPR_NAA35"/>
    <property type="match status" value="1"/>
</dbReference>
<feature type="domain" description="NAA35-like N-terminal" evidence="4">
    <location>
        <begin position="37"/>
        <end position="202"/>
    </location>
</feature>
<dbReference type="PANTHER" id="PTHR21373:SF0">
    <property type="entry name" value="N-ALPHA-ACETYLTRANSFERASE 35, NATC AUXILIARY SUBUNIT"/>
    <property type="match status" value="1"/>
</dbReference>
<dbReference type="GO" id="GO:0031417">
    <property type="term" value="C:NatC complex"/>
    <property type="evidence" value="ECO:0007669"/>
    <property type="project" value="InterPro"/>
</dbReference>
<evidence type="ECO:0000256" key="2">
    <source>
        <dbReference type="ARBA" id="ARBA00006289"/>
    </source>
</evidence>
<dbReference type="PANTHER" id="PTHR21373">
    <property type="entry name" value="GLUCOSE REPRESSIBLE PROTEIN MAK10"/>
    <property type="match status" value="1"/>
</dbReference>
<evidence type="ECO:0000313" key="6">
    <source>
        <dbReference type="EMBL" id="KIJ31808.1"/>
    </source>
</evidence>
<organism evidence="6 7">
    <name type="scientific">Sphaerobolus stellatus (strain SS14)</name>
    <dbReference type="NCBI Taxonomy" id="990650"/>
    <lineage>
        <taxon>Eukaryota</taxon>
        <taxon>Fungi</taxon>
        <taxon>Dikarya</taxon>
        <taxon>Basidiomycota</taxon>
        <taxon>Agaricomycotina</taxon>
        <taxon>Agaricomycetes</taxon>
        <taxon>Phallomycetidae</taxon>
        <taxon>Geastrales</taxon>
        <taxon>Sphaerobolaceae</taxon>
        <taxon>Sphaerobolus</taxon>
    </lineage>
</organism>
<dbReference type="InterPro" id="IPR057983">
    <property type="entry name" value="NAA35-like_N"/>
</dbReference>
<keyword evidence="7" id="KW-1185">Reference proteome</keyword>
<evidence type="ECO:0000313" key="7">
    <source>
        <dbReference type="Proteomes" id="UP000054279"/>
    </source>
</evidence>
<evidence type="ECO:0000256" key="1">
    <source>
        <dbReference type="ARBA" id="ARBA00004496"/>
    </source>
</evidence>
<dbReference type="Proteomes" id="UP000054279">
    <property type="component" value="Unassembled WGS sequence"/>
</dbReference>
<sequence length="719" mass="82388">MSNSLHVNPEELNIPGGVGFVDATHIINEAAETIDLGTILNMEQFGLQDAMSAIEIMDPRMDNGMAEPASPFNPNMPLLPEEVCWILDRAFAAEMAWHTGLMLSQTVFTLRYVHHLHGNISQPRFKVDTETWLSTSHIGTEDTQRPPELVNLVLRAGMHGLIKCCDLAWRELYRQNLYEGEDWSGEKSSVSLCEHIQPEAVLDLIDEAVAWLQTAKALSQWQRPLISRLNLRRSMLHTVSYPSYPALIGAKRCLDEIISGPIPPNPREEVCNAFDPKIASRLASFVPTRTVDLPPQQDVWTALMAWIEQWEETASLVGARRLWSVKVLAGVRAYEDDQLRRIAISKAYSMGTFFDEATVLGTHDPPWLIDRFFFETGGVPASLLSELGVAATKRLRKPVKVDGDEKKDGMPSTPSEEVDLLEKGVAKLLVEHFLSYYHNRPRQRRKLVTSLLDWHLAFDHATRLIVPLLPLTSRWRALLRIPLCIRYIRLSVITEVLFSGFELELYAQHEWAMIYWYMGEVLGTMGKVFNQLISSLEYEVRDDNNGDTSLKTIVARRDYYDTLRHFVDAMRDMTYWLCSAKNVTLAREQVDFERRLKWAYESGYSEATILDEDRPDLRKWRVWKDQHSQDHIEHDWIAQASENLARSQEGFVRLRGYSPAECGAEHCPEAYNAFLLGHQRACESNLHYLRAIQGLGSRNSSKWLWSHSKWFPVAMNHET</sequence>
<protein>
    <submittedName>
        <fullName evidence="6">Uncharacterized protein</fullName>
    </submittedName>
</protein>
<dbReference type="Pfam" id="PF04112">
    <property type="entry name" value="Mak10"/>
    <property type="match status" value="1"/>
</dbReference>
<reference evidence="6 7" key="1">
    <citation type="submission" date="2014-06" db="EMBL/GenBank/DDBJ databases">
        <title>Evolutionary Origins and Diversification of the Mycorrhizal Mutualists.</title>
        <authorList>
            <consortium name="DOE Joint Genome Institute"/>
            <consortium name="Mycorrhizal Genomics Consortium"/>
            <person name="Kohler A."/>
            <person name="Kuo A."/>
            <person name="Nagy L.G."/>
            <person name="Floudas D."/>
            <person name="Copeland A."/>
            <person name="Barry K.W."/>
            <person name="Cichocki N."/>
            <person name="Veneault-Fourrey C."/>
            <person name="LaButti K."/>
            <person name="Lindquist E.A."/>
            <person name="Lipzen A."/>
            <person name="Lundell T."/>
            <person name="Morin E."/>
            <person name="Murat C."/>
            <person name="Riley R."/>
            <person name="Ohm R."/>
            <person name="Sun H."/>
            <person name="Tunlid A."/>
            <person name="Henrissat B."/>
            <person name="Grigoriev I.V."/>
            <person name="Hibbett D.S."/>
            <person name="Martin F."/>
        </authorList>
    </citation>
    <scope>NUCLEOTIDE SEQUENCE [LARGE SCALE GENOMIC DNA]</scope>
    <source>
        <strain evidence="6 7">SS14</strain>
    </source>
</reference>
<dbReference type="EMBL" id="KN837236">
    <property type="protein sequence ID" value="KIJ31808.1"/>
    <property type="molecule type" value="Genomic_DNA"/>
</dbReference>
<evidence type="ECO:0000256" key="3">
    <source>
        <dbReference type="ARBA" id="ARBA00022490"/>
    </source>
</evidence>
<dbReference type="OrthoDB" id="269405at2759"/>
<dbReference type="AlphaFoldDB" id="A0A0C9TP48"/>
<comment type="similarity">
    <text evidence="2">Belongs to the MAK10 family.</text>
</comment>
<keyword evidence="3" id="KW-0963">Cytoplasm</keyword>
<dbReference type="InterPro" id="IPR007244">
    <property type="entry name" value="Naa35_N"/>
</dbReference>
<dbReference type="HOGENOM" id="CLU_017051_0_0_1"/>
<gene>
    <name evidence="6" type="ORF">M422DRAFT_70791</name>
</gene>